<dbReference type="PANTHER" id="PTHR43575">
    <property type="entry name" value="PROTEIN ABCI7, CHLOROPLASTIC"/>
    <property type="match status" value="1"/>
</dbReference>
<dbReference type="AlphaFoldDB" id="A0A366MTJ0"/>
<feature type="domain" description="SUF system FeS cluster assembly SufBD core" evidence="1">
    <location>
        <begin position="87"/>
        <end position="317"/>
    </location>
</feature>
<protein>
    <submittedName>
        <fullName evidence="2">Fe-S assembly protein</fullName>
    </submittedName>
</protein>
<dbReference type="PANTHER" id="PTHR43575:SF1">
    <property type="entry name" value="PROTEIN ABCI7, CHLOROPLASTIC"/>
    <property type="match status" value="1"/>
</dbReference>
<accession>A0A366MTJ0</accession>
<evidence type="ECO:0000313" key="2">
    <source>
        <dbReference type="EMBL" id="RBQ29588.1"/>
    </source>
</evidence>
<dbReference type="Proteomes" id="UP000252669">
    <property type="component" value="Unassembled WGS sequence"/>
</dbReference>
<sequence>MQVINFQDLKLPQKKDEEFLKIDFSYLFSYDFKSVKTSNFSLDLKSQKDENSYDSILFDVTKNLDSNQKILTISEDTKEPIILIHTLNESEIAFTNSLKIEVKDGVKAQIIEVFNSNSTNSAFFVNRFLDLGKNANLEYVKVQDIVLENSIIFSLKTSQDDKSNLEITNFEFGDGFVVNNFENNVNSQEINYELNGLLKLKDKANSSTLVKTVHNNKSSRSNINYKNSLKDNSRAVVKIKSIVNQEALYSKAFQNCNSILLSDDATIFAQPHLEIYIDELEASHGTTTGTLNKEQLLYLTARGIPKDKAYDMLLVAFESSIRNNLKNEKIKEFIDNYKREKYV</sequence>
<organism evidence="2 3">
    <name type="scientific">Aliarcobacter vitoriensis</name>
    <dbReference type="NCBI Taxonomy" id="2011099"/>
    <lineage>
        <taxon>Bacteria</taxon>
        <taxon>Pseudomonadati</taxon>
        <taxon>Campylobacterota</taxon>
        <taxon>Epsilonproteobacteria</taxon>
        <taxon>Campylobacterales</taxon>
        <taxon>Arcobacteraceae</taxon>
        <taxon>Aliarcobacter</taxon>
    </lineage>
</organism>
<dbReference type="InterPro" id="IPR055346">
    <property type="entry name" value="Fe-S_cluster_assembly_SufBD"/>
</dbReference>
<dbReference type="EMBL" id="PDKB01000004">
    <property type="protein sequence ID" value="RBQ29588.1"/>
    <property type="molecule type" value="Genomic_DNA"/>
</dbReference>
<evidence type="ECO:0000259" key="1">
    <source>
        <dbReference type="Pfam" id="PF01458"/>
    </source>
</evidence>
<dbReference type="Pfam" id="PF01458">
    <property type="entry name" value="SUFBD_core"/>
    <property type="match status" value="1"/>
</dbReference>
<dbReference type="InterPro" id="IPR000825">
    <property type="entry name" value="SUF_FeS_clus_asmbl_SufBD_core"/>
</dbReference>
<proteinExistence type="predicted"/>
<dbReference type="GO" id="GO:0016226">
    <property type="term" value="P:iron-sulfur cluster assembly"/>
    <property type="evidence" value="ECO:0007669"/>
    <property type="project" value="InterPro"/>
</dbReference>
<name>A0A366MTJ0_9BACT</name>
<comment type="caution">
    <text evidence="2">The sequence shown here is derived from an EMBL/GenBank/DDBJ whole genome shotgun (WGS) entry which is preliminary data.</text>
</comment>
<dbReference type="SUPFAM" id="SSF101960">
    <property type="entry name" value="Stabilizer of iron transporter SufD"/>
    <property type="match status" value="1"/>
</dbReference>
<dbReference type="RefSeq" id="WP_113893264.1">
    <property type="nucleotide sequence ID" value="NZ_JANJGA010000007.1"/>
</dbReference>
<keyword evidence="3" id="KW-1185">Reference proteome</keyword>
<evidence type="ECO:0000313" key="3">
    <source>
        <dbReference type="Proteomes" id="UP000252669"/>
    </source>
</evidence>
<dbReference type="OrthoDB" id="9768262at2"/>
<gene>
    <name evidence="2" type="ORF">CRU91_03020</name>
</gene>
<dbReference type="InterPro" id="IPR037284">
    <property type="entry name" value="SUF_FeS_clus_asmbl_SufBD_sf"/>
</dbReference>
<reference evidence="2 3" key="1">
    <citation type="submission" date="2017-10" db="EMBL/GenBank/DDBJ databases">
        <title>Genomics of the genus Arcobacter.</title>
        <authorList>
            <person name="Perez-Cataluna A."/>
            <person name="Figueras M.J."/>
        </authorList>
    </citation>
    <scope>NUCLEOTIDE SEQUENCE [LARGE SCALE GENOMIC DNA]</scope>
    <source>
        <strain evidence="2 3">CECT 9230</strain>
    </source>
</reference>